<dbReference type="AlphaFoldDB" id="A0AAW9HYS9"/>
<name>A0AAW9HYS9_9ACTO</name>
<protein>
    <submittedName>
        <fullName evidence="2">Uncharacterized protein</fullName>
    </submittedName>
</protein>
<evidence type="ECO:0000313" key="3">
    <source>
        <dbReference type="Proteomes" id="UP001275049"/>
    </source>
</evidence>
<evidence type="ECO:0000313" key="2">
    <source>
        <dbReference type="EMBL" id="MDY5154991.1"/>
    </source>
</evidence>
<evidence type="ECO:0000313" key="4">
    <source>
        <dbReference type="Proteomes" id="UP001281731"/>
    </source>
</evidence>
<proteinExistence type="predicted"/>
<sequence length="49" mass="5086">MTEPATIANKIMAVGIAAFRFLPAFEVEGFGGLGGCGTIWDRNDGVGIN</sequence>
<dbReference type="EMBL" id="JAWNGC010000004">
    <property type="protein sequence ID" value="MDY5154991.1"/>
    <property type="molecule type" value="Genomic_DNA"/>
</dbReference>
<gene>
    <name evidence="2" type="ORF">R6G80_04535</name>
    <name evidence="1" type="ORF">R6G86_01205</name>
</gene>
<comment type="caution">
    <text evidence="2">The sequence shown here is derived from an EMBL/GenBank/DDBJ whole genome shotgun (WGS) entry which is preliminary data.</text>
</comment>
<accession>A0AAW9HYS9</accession>
<evidence type="ECO:0000313" key="1">
    <source>
        <dbReference type="EMBL" id="MDY5132361.1"/>
    </source>
</evidence>
<keyword evidence="3" id="KW-1185">Reference proteome</keyword>
<dbReference type="Proteomes" id="UP001275049">
    <property type="component" value="Unassembled WGS sequence"/>
</dbReference>
<dbReference type="Proteomes" id="UP001281731">
    <property type="component" value="Unassembled WGS sequence"/>
</dbReference>
<dbReference type="EMBL" id="JAWNGA010000001">
    <property type="protein sequence ID" value="MDY5132361.1"/>
    <property type="molecule type" value="Genomic_DNA"/>
</dbReference>
<reference evidence="2 3" key="1">
    <citation type="submission" date="2023-10" db="EMBL/GenBank/DDBJ databases">
        <title>Whole Genome based description of the genera Actinobaculum and Actinotignum reveals a complex phylogenetic relationship within the species included in the genus Actinotignum.</title>
        <authorList>
            <person name="Jensen C.S."/>
            <person name="Dargis R."/>
            <person name="Kemp M."/>
            <person name="Christensen J.J."/>
        </authorList>
    </citation>
    <scope>NUCLEOTIDE SEQUENCE</scope>
    <source>
        <strain evidence="2">SLA_B511</strain>
        <strain evidence="1 3">SLA_B974</strain>
    </source>
</reference>
<organism evidence="2 4">
    <name type="scientific">Actinotignum urinale</name>
    <dbReference type="NCBI Taxonomy" id="190146"/>
    <lineage>
        <taxon>Bacteria</taxon>
        <taxon>Bacillati</taxon>
        <taxon>Actinomycetota</taxon>
        <taxon>Actinomycetes</taxon>
        <taxon>Actinomycetales</taxon>
        <taxon>Actinomycetaceae</taxon>
        <taxon>Actinotignum</taxon>
    </lineage>
</organism>